<keyword evidence="9" id="KW-0732">Signal</keyword>
<feature type="domain" description="Ig-like" evidence="10">
    <location>
        <begin position="339"/>
        <end position="434"/>
    </location>
</feature>
<feature type="domain" description="Ig-like" evidence="10">
    <location>
        <begin position="539"/>
        <end position="634"/>
    </location>
</feature>
<dbReference type="InterPro" id="IPR036179">
    <property type="entry name" value="Ig-like_dom_sf"/>
</dbReference>
<comment type="subcellular location">
    <subcellularLocation>
        <location evidence="1">Membrane</location>
        <topology evidence="1">Single-pass type I membrane protein</topology>
    </subcellularLocation>
</comment>
<protein>
    <submittedName>
        <fullName evidence="13">Nephrin-like isoform X2</fullName>
    </submittedName>
</protein>
<feature type="domain" description="Ig-like" evidence="10">
    <location>
        <begin position="738"/>
        <end position="825"/>
    </location>
</feature>
<dbReference type="InterPro" id="IPR003598">
    <property type="entry name" value="Ig_sub2"/>
</dbReference>
<sequence length="1340" mass="146501">MSENRTLSVLLIVTVLYLSKIGETQARQQFTARPQNHTVIQGSEVVLRCRIRDREGPVQWAYDGRPFGHVTDYSLPGYPRYSMVVNEEQGQFDFKIAQATLPEDDAKFECQVLGEPKLRGAAMVTVIAPPESPRIHGVPNGTVVEMVPGDARNFTCVSNNGKPAAAVKWLRNGRQLTTDVWNTVTDAVHKRENARSMLLLRPNKEDNGIRVACEAHSQALPSPLYTAFYLSVLYAPGPPSIHGYTSGKVVRQGDAMRLVCVSHDGNPLASLRWKRNGVAIDLSFFTLDRERLANNPHNFTARAADNDAVYRCEATNAFMERNNMAPLTAEVRVRVHFPPASVEILGHDEVTEGGRVNLTCVTANSNPPAEISWIVDGRGIDGRPDGAEESVDGGYVTRSSVTLRLREKRRSVVVYCQAVNAALGQSAMTTKTLTVVYPPNQPTILGYSEGATVVAGQVQRLICMVVDGNPQPEVTWWRDDVEQTGDGVATTTDQNAVSVQLTIVVSPSDNSAVYRCRASNAATEPGALETNTTLAVHFPPYSVAITSDPEVARADNAVTLTCRSASSNPAAEVTWLKNGRRITATPNGTHAGDYGGTVTTSFLRVNLTADDDQSVVSCRAKNALLAHTAHQDVTLNVLYPPTFAGDVPRNIDVIEDAPLIANYSARANPADVAYQWKRDGEEFEEIRGGRGEEHVRTDGRVMKVLQAYRNDTAVYTLSAQNSEGTTAIDIAVNVMYAAKIVQTTSPVVVRQGAPATLECDAEGNPMPETIVAWSRAGYDMSRARVTPGRQSTLTVDAVAKEDAGAFACEVFNGIGESAREEIRLVVLFSPIIDRSPRFSRAASENGATARLLCVAQGHPEVSFSWSRGGAKVNTTTRRKFEIESRKYDDTHFESILRVAAVTPLDYGEYACLAQNSQGAQETTVRLGGTSRPDAPYALAVVDKSFNSVKVTWTPGFDGGLHQAFRVRYRRLDDTAEVYHYVDVYPTNATEFLVPGLERNTEYELSVMAYNRLGDSGYQQTAITTKTASEIPAEAGILGIRKGSDKMPILLIVAIAIIGAILLAINIMLVIYFVKYRRGKKEEEAAAAETDTKSNTVEMYSHVDDLARDDFSESGAHYGDRPAAGSRGFYLDDATLEQASIYHGTSPTYKTFRDAYAAQHGGAAYKEAESDVEDYSEALRRQQYGYGYARGTPDPYTTYSRLQSSQANMAARSPSAQADRIRNPPAPPMRSTSHLGGSHQQLNGGITTMPTRQQPRYVADPTSRSISTTPYTRRPTLPQTTPIDPRCNSANPYSTRPAVAPPSPPLTVRPHRTNPRVTPRAYDYVDTSVYGTRKDYCNPKL</sequence>
<evidence type="ECO:0000256" key="2">
    <source>
        <dbReference type="ARBA" id="ARBA00022737"/>
    </source>
</evidence>
<keyword evidence="8" id="KW-1133">Transmembrane helix</keyword>
<keyword evidence="6" id="KW-0393">Immunoglobulin domain</keyword>
<evidence type="ECO:0000313" key="12">
    <source>
        <dbReference type="Proteomes" id="UP000695022"/>
    </source>
</evidence>
<evidence type="ECO:0000256" key="8">
    <source>
        <dbReference type="SAM" id="Phobius"/>
    </source>
</evidence>
<dbReference type="SUPFAM" id="SSF48726">
    <property type="entry name" value="Immunoglobulin"/>
    <property type="match status" value="9"/>
</dbReference>
<evidence type="ECO:0000256" key="1">
    <source>
        <dbReference type="ARBA" id="ARBA00004479"/>
    </source>
</evidence>
<feature type="domain" description="Ig-like" evidence="10">
    <location>
        <begin position="133"/>
        <end position="215"/>
    </location>
</feature>
<dbReference type="CDD" id="cd00063">
    <property type="entry name" value="FN3"/>
    <property type="match status" value="1"/>
</dbReference>
<dbReference type="GeneID" id="106808759"/>
<evidence type="ECO:0000259" key="11">
    <source>
        <dbReference type="PROSITE" id="PS50853"/>
    </source>
</evidence>
<dbReference type="InterPro" id="IPR003599">
    <property type="entry name" value="Ig_sub"/>
</dbReference>
<evidence type="ECO:0000259" key="10">
    <source>
        <dbReference type="PROSITE" id="PS50835"/>
    </source>
</evidence>
<feature type="domain" description="Ig-like" evidence="10">
    <location>
        <begin position="830"/>
        <end position="927"/>
    </location>
</feature>
<dbReference type="Pfam" id="PF08205">
    <property type="entry name" value="C2-set_2"/>
    <property type="match status" value="3"/>
</dbReference>
<dbReference type="PANTHER" id="PTHR11640">
    <property type="entry name" value="NEPHRIN"/>
    <property type="match status" value="1"/>
</dbReference>
<dbReference type="Pfam" id="PF00041">
    <property type="entry name" value="fn3"/>
    <property type="match status" value="1"/>
</dbReference>
<dbReference type="SMART" id="SM00060">
    <property type="entry name" value="FN3"/>
    <property type="match status" value="1"/>
</dbReference>
<keyword evidence="8" id="KW-0812">Transmembrane</keyword>
<keyword evidence="12" id="KW-1185">Reference proteome</keyword>
<feature type="compositionally biased region" description="Polar residues" evidence="7">
    <location>
        <begin position="1261"/>
        <end position="1293"/>
    </location>
</feature>
<feature type="domain" description="Ig-like" evidence="10">
    <location>
        <begin position="442"/>
        <end position="535"/>
    </location>
</feature>
<feature type="domain" description="Ig-like" evidence="10">
    <location>
        <begin position="28"/>
        <end position="112"/>
    </location>
</feature>
<evidence type="ECO:0000313" key="13">
    <source>
        <dbReference type="RefSeq" id="XP_014667089.1"/>
    </source>
</evidence>
<evidence type="ECO:0000256" key="9">
    <source>
        <dbReference type="SAM" id="SignalP"/>
    </source>
</evidence>
<evidence type="ECO:0000256" key="6">
    <source>
        <dbReference type="ARBA" id="ARBA00023319"/>
    </source>
</evidence>
<feature type="signal peptide" evidence="9">
    <location>
        <begin position="1"/>
        <end position="26"/>
    </location>
</feature>
<dbReference type="SMART" id="SM00409">
    <property type="entry name" value="IG"/>
    <property type="match status" value="8"/>
</dbReference>
<dbReference type="InterPro" id="IPR013098">
    <property type="entry name" value="Ig_I-set"/>
</dbReference>
<feature type="transmembrane region" description="Helical" evidence="8">
    <location>
        <begin position="1048"/>
        <end position="1073"/>
    </location>
</feature>
<feature type="chain" id="PRO_5045080329" evidence="9">
    <location>
        <begin position="27"/>
        <end position="1340"/>
    </location>
</feature>
<name>A0ABM1E4G8_PRICU</name>
<dbReference type="InterPro" id="IPR036116">
    <property type="entry name" value="FN3_sf"/>
</dbReference>
<gene>
    <name evidence="13" type="primary">LOC106808759</name>
</gene>
<dbReference type="Pfam" id="PF07679">
    <property type="entry name" value="I-set"/>
    <property type="match status" value="2"/>
</dbReference>
<dbReference type="SMART" id="SM00408">
    <property type="entry name" value="IGc2"/>
    <property type="match status" value="8"/>
</dbReference>
<accession>A0ABM1E4G8</accession>
<dbReference type="Pfam" id="PF13927">
    <property type="entry name" value="Ig_3"/>
    <property type="match status" value="1"/>
</dbReference>
<dbReference type="InterPro" id="IPR013162">
    <property type="entry name" value="CD80_C2-set"/>
</dbReference>
<feature type="region of interest" description="Disordered" evidence="7">
    <location>
        <begin position="1208"/>
        <end position="1317"/>
    </location>
</feature>
<feature type="domain" description="Ig-like" evidence="10">
    <location>
        <begin position="239"/>
        <end position="328"/>
    </location>
</feature>
<feature type="domain" description="Fibronectin type-III" evidence="11">
    <location>
        <begin position="934"/>
        <end position="1029"/>
    </location>
</feature>
<dbReference type="InterPro" id="IPR051275">
    <property type="entry name" value="Cell_adhesion_signaling"/>
</dbReference>
<evidence type="ECO:0000256" key="4">
    <source>
        <dbReference type="ARBA" id="ARBA00023157"/>
    </source>
</evidence>
<feature type="compositionally biased region" description="Polar residues" evidence="7">
    <location>
        <begin position="1229"/>
        <end position="1253"/>
    </location>
</feature>
<dbReference type="SUPFAM" id="SSF49265">
    <property type="entry name" value="Fibronectin type III"/>
    <property type="match status" value="1"/>
</dbReference>
<evidence type="ECO:0000256" key="3">
    <source>
        <dbReference type="ARBA" id="ARBA00023136"/>
    </source>
</evidence>
<dbReference type="InterPro" id="IPR013783">
    <property type="entry name" value="Ig-like_fold"/>
</dbReference>
<dbReference type="InterPro" id="IPR003961">
    <property type="entry name" value="FN3_dom"/>
</dbReference>
<organism evidence="12 13">
    <name type="scientific">Priapulus caudatus</name>
    <name type="common">Priapulid worm</name>
    <dbReference type="NCBI Taxonomy" id="37621"/>
    <lineage>
        <taxon>Eukaryota</taxon>
        <taxon>Metazoa</taxon>
        <taxon>Ecdysozoa</taxon>
        <taxon>Scalidophora</taxon>
        <taxon>Priapulida</taxon>
        <taxon>Priapulimorpha</taxon>
        <taxon>Priapulimorphida</taxon>
        <taxon>Priapulidae</taxon>
        <taxon>Priapulus</taxon>
    </lineage>
</organism>
<keyword evidence="2" id="KW-0677">Repeat</keyword>
<keyword evidence="4" id="KW-1015">Disulfide bond</keyword>
<keyword evidence="3 8" id="KW-0472">Membrane</keyword>
<dbReference type="RefSeq" id="XP_014667089.1">
    <property type="nucleotide sequence ID" value="XM_014811603.1"/>
</dbReference>
<dbReference type="Gene3D" id="2.60.40.10">
    <property type="entry name" value="Immunoglobulins"/>
    <property type="match status" value="10"/>
</dbReference>
<reference evidence="13" key="1">
    <citation type="submission" date="2025-08" db="UniProtKB">
        <authorList>
            <consortium name="RefSeq"/>
        </authorList>
    </citation>
    <scope>IDENTIFICATION</scope>
</reference>
<dbReference type="PROSITE" id="PS50835">
    <property type="entry name" value="IG_LIKE"/>
    <property type="match status" value="8"/>
</dbReference>
<evidence type="ECO:0000256" key="7">
    <source>
        <dbReference type="SAM" id="MobiDB-lite"/>
    </source>
</evidence>
<dbReference type="PANTHER" id="PTHR11640:SF31">
    <property type="entry name" value="IRREGULAR CHIASM C-ROUGHEST PROTEIN-RELATED"/>
    <property type="match status" value="1"/>
</dbReference>
<keyword evidence="5" id="KW-0325">Glycoprotein</keyword>
<proteinExistence type="predicted"/>
<evidence type="ECO:0000256" key="5">
    <source>
        <dbReference type="ARBA" id="ARBA00023180"/>
    </source>
</evidence>
<dbReference type="InterPro" id="IPR007110">
    <property type="entry name" value="Ig-like_dom"/>
</dbReference>
<dbReference type="PROSITE" id="PS50853">
    <property type="entry name" value="FN3"/>
    <property type="match status" value="1"/>
</dbReference>
<dbReference type="Proteomes" id="UP000695022">
    <property type="component" value="Unplaced"/>
</dbReference>